<organism evidence="1 2">
    <name type="scientific">Canna indica</name>
    <name type="common">Indian-shot</name>
    <dbReference type="NCBI Taxonomy" id="4628"/>
    <lineage>
        <taxon>Eukaryota</taxon>
        <taxon>Viridiplantae</taxon>
        <taxon>Streptophyta</taxon>
        <taxon>Embryophyta</taxon>
        <taxon>Tracheophyta</taxon>
        <taxon>Spermatophyta</taxon>
        <taxon>Magnoliopsida</taxon>
        <taxon>Liliopsida</taxon>
        <taxon>Zingiberales</taxon>
        <taxon>Cannaceae</taxon>
        <taxon>Canna</taxon>
    </lineage>
</organism>
<dbReference type="PANTHER" id="PTHR33116:SF78">
    <property type="entry name" value="OS12G0587133 PROTEIN"/>
    <property type="match status" value="1"/>
</dbReference>
<gene>
    <name evidence="1" type="ORF">Cni_G06389</name>
</gene>
<proteinExistence type="predicted"/>
<accession>A0AAQ3JWV4</accession>
<protein>
    <submittedName>
        <fullName evidence="1">Ribonuclease H protein</fullName>
    </submittedName>
</protein>
<dbReference type="PANTHER" id="PTHR33116">
    <property type="entry name" value="REVERSE TRANSCRIPTASE ZINC-BINDING DOMAIN-CONTAINING PROTEIN-RELATED-RELATED"/>
    <property type="match status" value="1"/>
</dbReference>
<dbReference type="Proteomes" id="UP001327560">
    <property type="component" value="Chromosome 2"/>
</dbReference>
<evidence type="ECO:0000313" key="2">
    <source>
        <dbReference type="Proteomes" id="UP001327560"/>
    </source>
</evidence>
<dbReference type="EMBL" id="CP136891">
    <property type="protein sequence ID" value="WOK97681.1"/>
    <property type="molecule type" value="Genomic_DNA"/>
</dbReference>
<name>A0AAQ3JWV4_9LILI</name>
<keyword evidence="2" id="KW-1185">Reference proteome</keyword>
<dbReference type="AlphaFoldDB" id="A0AAQ3JWV4"/>
<reference evidence="1 2" key="1">
    <citation type="submission" date="2023-10" db="EMBL/GenBank/DDBJ databases">
        <title>Chromosome-scale genome assembly provides insights into flower coloration mechanisms of Canna indica.</title>
        <authorList>
            <person name="Li C."/>
        </authorList>
    </citation>
    <scope>NUCLEOTIDE SEQUENCE [LARGE SCALE GENOMIC DNA]</scope>
    <source>
        <tissue evidence="1">Flower</tissue>
    </source>
</reference>
<sequence length="225" mass="25767">MDRTEKWDSRFTSQAGKVVLLNSVMNSIPIHTLATSWINDKVLKSYKSMAKRFLWSSSKDKKGIHLVSWEKITLSKYNGGLGVKDLSIIKYSIHARRALDFLNKKDMIWTRLPSESSNKTSAVQSSTVSPGNVKNDLRSRNDVGRLQENSNITFISCDAAWKEETRRAGLGFHLHVMEIRLFSMVSVQGFFEAPWYIADLISDIRTVADEVNVIDWIHIKRNFNQ</sequence>
<evidence type="ECO:0000313" key="1">
    <source>
        <dbReference type="EMBL" id="WOK97681.1"/>
    </source>
</evidence>